<keyword evidence="4 8" id="KW-0479">Metal-binding</keyword>
<dbReference type="Gene3D" id="1.20.1300.10">
    <property type="entry name" value="Fumarate reductase/succinate dehydrogenase, transmembrane subunit"/>
    <property type="match status" value="1"/>
</dbReference>
<dbReference type="PIRSF" id="PIRSF000177">
    <property type="entry name" value="Fumar_rd_cyt_b"/>
    <property type="match status" value="1"/>
</dbReference>
<feature type="binding site" description="axial binding residue" evidence="8">
    <location>
        <position position="130"/>
    </location>
    <ligand>
        <name>heme b</name>
        <dbReference type="ChEBI" id="CHEBI:60344"/>
        <label>bD</label>
    </ligand>
    <ligandPart>
        <name>Fe</name>
        <dbReference type="ChEBI" id="CHEBI:18248"/>
    </ligandPart>
</feature>
<feature type="transmembrane region" description="Helical" evidence="9">
    <location>
        <begin position="154"/>
        <end position="175"/>
    </location>
</feature>
<gene>
    <name evidence="10" type="ORF">SAMN04488503_3307</name>
</gene>
<keyword evidence="7 9" id="KW-0472">Membrane</keyword>
<evidence type="ECO:0000256" key="8">
    <source>
        <dbReference type="PIRSR" id="PIRSR000177-1"/>
    </source>
</evidence>
<keyword evidence="6 8" id="KW-0408">Iron</keyword>
<evidence type="ECO:0000256" key="9">
    <source>
        <dbReference type="SAM" id="Phobius"/>
    </source>
</evidence>
<dbReference type="GO" id="GO:0006099">
    <property type="term" value="P:tricarboxylic acid cycle"/>
    <property type="evidence" value="ECO:0007669"/>
    <property type="project" value="InterPro"/>
</dbReference>
<reference evidence="10 11" key="1">
    <citation type="submission" date="2017-06" db="EMBL/GenBank/DDBJ databases">
        <authorList>
            <person name="Kim H.J."/>
            <person name="Triplett B.A."/>
        </authorList>
    </citation>
    <scope>NUCLEOTIDE SEQUENCE [LARGE SCALE GENOMIC DNA]</scope>
    <source>
        <strain evidence="10 11">DSM 13116</strain>
    </source>
</reference>
<protein>
    <submittedName>
        <fullName evidence="10">Succinate dehydrogenase subunit C</fullName>
    </submittedName>
</protein>
<evidence type="ECO:0000313" key="11">
    <source>
        <dbReference type="Proteomes" id="UP000198324"/>
    </source>
</evidence>
<feature type="binding site" description="axial binding residue" evidence="8">
    <location>
        <position position="80"/>
    </location>
    <ligand>
        <name>heme b</name>
        <dbReference type="ChEBI" id="CHEBI:60344"/>
        <label>bD</label>
    </ligand>
    <ligandPart>
        <name>Fe</name>
        <dbReference type="ChEBI" id="CHEBI:18248"/>
    </ligandPart>
</feature>
<dbReference type="EMBL" id="FZOC01000009">
    <property type="protein sequence ID" value="SNS24036.1"/>
    <property type="molecule type" value="Genomic_DNA"/>
</dbReference>
<keyword evidence="5 9" id="KW-1133">Transmembrane helix</keyword>
<feature type="binding site" description="axial binding residue" evidence="8">
    <location>
        <position position="169"/>
    </location>
    <ligand>
        <name>heme b</name>
        <dbReference type="ChEBI" id="CHEBI:60344"/>
        <label>bD</label>
    </ligand>
    <ligandPart>
        <name>Fe</name>
        <dbReference type="ChEBI" id="CHEBI:18248"/>
    </ligandPart>
</feature>
<evidence type="ECO:0000256" key="1">
    <source>
        <dbReference type="ARBA" id="ARBA00004370"/>
    </source>
</evidence>
<dbReference type="SUPFAM" id="SSF81343">
    <property type="entry name" value="Fumarate reductase respiratory complex transmembrane subunits"/>
    <property type="match status" value="1"/>
</dbReference>
<evidence type="ECO:0000313" key="10">
    <source>
        <dbReference type="EMBL" id="SNS24036.1"/>
    </source>
</evidence>
<feature type="transmembrane region" description="Helical" evidence="9">
    <location>
        <begin position="110"/>
        <end position="134"/>
    </location>
</feature>
<dbReference type="InterPro" id="IPR034804">
    <property type="entry name" value="SQR/QFR_C/D"/>
</dbReference>
<keyword evidence="2 8" id="KW-0349">Heme</keyword>
<evidence type="ECO:0000256" key="3">
    <source>
        <dbReference type="ARBA" id="ARBA00022692"/>
    </source>
</evidence>
<accession>A0A239CUX7</accession>
<feature type="binding site" description="axial binding residue" evidence="8">
    <location>
        <position position="39"/>
    </location>
    <ligand>
        <name>heme b</name>
        <dbReference type="ChEBI" id="CHEBI:60344"/>
        <label>bD</label>
    </ligand>
    <ligandPart>
        <name>Fe</name>
        <dbReference type="ChEBI" id="CHEBI:18248"/>
    </ligandPart>
</feature>
<sequence length="219" mass="24581">MSQPMTANHPTLAIKRLDGLLDWAQMLTGVGLIAFMWAHMLLVGSVLASPAIMNAIAAFFEESGMAQVGGPLIFALFLAHFVLAARKIPFRLEGQKTIWEHARLIHHADTWLWVVQAASAMVILIMGAIHMWAVLSELPIHALKCAETLQKNKWWLAFYLLLAPLVHVHLGIGLYRIAVKWGFAKRADRKGLKRFVYALILVSVGISVLTLFRFWFMEA</sequence>
<comment type="subcellular location">
    <subcellularLocation>
        <location evidence="1">Membrane</location>
    </subcellularLocation>
</comment>
<feature type="transmembrane region" description="Helical" evidence="9">
    <location>
        <begin position="68"/>
        <end position="89"/>
    </location>
</feature>
<evidence type="ECO:0000256" key="6">
    <source>
        <dbReference type="ARBA" id="ARBA00023004"/>
    </source>
</evidence>
<evidence type="ECO:0000256" key="7">
    <source>
        <dbReference type="ARBA" id="ARBA00023136"/>
    </source>
</evidence>
<evidence type="ECO:0000256" key="5">
    <source>
        <dbReference type="ARBA" id="ARBA00022989"/>
    </source>
</evidence>
<feature type="transmembrane region" description="Helical" evidence="9">
    <location>
        <begin position="20"/>
        <end position="48"/>
    </location>
</feature>
<feature type="transmembrane region" description="Helical" evidence="9">
    <location>
        <begin position="195"/>
        <end position="216"/>
    </location>
</feature>
<evidence type="ECO:0000256" key="4">
    <source>
        <dbReference type="ARBA" id="ARBA00022723"/>
    </source>
</evidence>
<dbReference type="Pfam" id="PF01127">
    <property type="entry name" value="Sdh_cyt"/>
    <property type="match status" value="1"/>
</dbReference>
<name>A0A239CUX7_9BACT</name>
<evidence type="ECO:0000256" key="2">
    <source>
        <dbReference type="ARBA" id="ARBA00022617"/>
    </source>
</evidence>
<dbReference type="AlphaFoldDB" id="A0A239CUX7"/>
<dbReference type="InterPro" id="IPR000701">
    <property type="entry name" value="SuccDH_FuR_B_TM-su"/>
</dbReference>
<keyword evidence="3 9" id="KW-0812">Transmembrane</keyword>
<organism evidence="10 11">
    <name type="scientific">Humidesulfovibrio mexicanus</name>
    <dbReference type="NCBI Taxonomy" id="147047"/>
    <lineage>
        <taxon>Bacteria</taxon>
        <taxon>Pseudomonadati</taxon>
        <taxon>Thermodesulfobacteriota</taxon>
        <taxon>Desulfovibrionia</taxon>
        <taxon>Desulfovibrionales</taxon>
        <taxon>Desulfovibrionaceae</taxon>
        <taxon>Humidesulfovibrio</taxon>
    </lineage>
</organism>
<keyword evidence="11" id="KW-1185">Reference proteome</keyword>
<dbReference type="InterPro" id="IPR004224">
    <property type="entry name" value="Fum_red_B_TM"/>
</dbReference>
<dbReference type="Proteomes" id="UP000198324">
    <property type="component" value="Unassembled WGS sequence"/>
</dbReference>
<proteinExistence type="predicted"/>
<dbReference type="RefSeq" id="WP_235641627.1">
    <property type="nucleotide sequence ID" value="NZ_FZOC01000009.1"/>
</dbReference>
<dbReference type="GO" id="GO:0046872">
    <property type="term" value="F:metal ion binding"/>
    <property type="evidence" value="ECO:0007669"/>
    <property type="project" value="UniProtKB-KW"/>
</dbReference>
<dbReference type="GO" id="GO:0016020">
    <property type="term" value="C:membrane"/>
    <property type="evidence" value="ECO:0007669"/>
    <property type="project" value="UniProtKB-SubCell"/>
</dbReference>